<reference evidence="2" key="1">
    <citation type="submission" date="2023-03" db="EMBL/GenBank/DDBJ databases">
        <title>Massive genome expansion in bonnet fungi (Mycena s.s.) driven by repeated elements and novel gene families across ecological guilds.</title>
        <authorList>
            <consortium name="Lawrence Berkeley National Laboratory"/>
            <person name="Harder C.B."/>
            <person name="Miyauchi S."/>
            <person name="Viragh M."/>
            <person name="Kuo A."/>
            <person name="Thoen E."/>
            <person name="Andreopoulos B."/>
            <person name="Lu D."/>
            <person name="Skrede I."/>
            <person name="Drula E."/>
            <person name="Henrissat B."/>
            <person name="Morin E."/>
            <person name="Kohler A."/>
            <person name="Barry K."/>
            <person name="LaButti K."/>
            <person name="Morin E."/>
            <person name="Salamov A."/>
            <person name="Lipzen A."/>
            <person name="Mereny Z."/>
            <person name="Hegedus B."/>
            <person name="Baldrian P."/>
            <person name="Stursova M."/>
            <person name="Weitz H."/>
            <person name="Taylor A."/>
            <person name="Grigoriev I.V."/>
            <person name="Nagy L.G."/>
            <person name="Martin F."/>
            <person name="Kauserud H."/>
        </authorList>
    </citation>
    <scope>NUCLEOTIDE SEQUENCE</scope>
    <source>
        <strain evidence="2">CBHHK002</strain>
    </source>
</reference>
<protein>
    <submittedName>
        <fullName evidence="2">Uncharacterized protein</fullName>
    </submittedName>
</protein>
<proteinExistence type="predicted"/>
<evidence type="ECO:0000313" key="2">
    <source>
        <dbReference type="EMBL" id="KAJ7362575.1"/>
    </source>
</evidence>
<keyword evidence="3" id="KW-1185">Reference proteome</keyword>
<keyword evidence="1" id="KW-0812">Transmembrane</keyword>
<name>A0AAD7ALV2_9AGAR</name>
<feature type="transmembrane region" description="Helical" evidence="1">
    <location>
        <begin position="6"/>
        <end position="28"/>
    </location>
</feature>
<gene>
    <name evidence="2" type="ORF">DFH08DRAFT_799601</name>
</gene>
<comment type="caution">
    <text evidence="2">The sequence shown here is derived from an EMBL/GenBank/DDBJ whole genome shotgun (WGS) entry which is preliminary data.</text>
</comment>
<dbReference type="EMBL" id="JARIHO010000004">
    <property type="protein sequence ID" value="KAJ7362575.1"/>
    <property type="molecule type" value="Genomic_DNA"/>
</dbReference>
<keyword evidence="1" id="KW-0472">Membrane</keyword>
<keyword evidence="1" id="KW-1133">Transmembrane helix</keyword>
<accession>A0AAD7ALV2</accession>
<evidence type="ECO:0000313" key="3">
    <source>
        <dbReference type="Proteomes" id="UP001218218"/>
    </source>
</evidence>
<dbReference type="AlphaFoldDB" id="A0AAD7ALV2"/>
<evidence type="ECO:0000256" key="1">
    <source>
        <dbReference type="SAM" id="Phobius"/>
    </source>
</evidence>
<organism evidence="2 3">
    <name type="scientific">Mycena albidolilacea</name>
    <dbReference type="NCBI Taxonomy" id="1033008"/>
    <lineage>
        <taxon>Eukaryota</taxon>
        <taxon>Fungi</taxon>
        <taxon>Dikarya</taxon>
        <taxon>Basidiomycota</taxon>
        <taxon>Agaricomycotina</taxon>
        <taxon>Agaricomycetes</taxon>
        <taxon>Agaricomycetidae</taxon>
        <taxon>Agaricales</taxon>
        <taxon>Marasmiineae</taxon>
        <taxon>Mycenaceae</taxon>
        <taxon>Mycena</taxon>
    </lineage>
</organism>
<dbReference type="Proteomes" id="UP001218218">
    <property type="component" value="Unassembled WGS sequence"/>
</dbReference>
<sequence length="113" mass="12285">MALSPRNIALIVCIPILAAVLLAGGTYLDRKRAIRRSQALRVRNAAARGGDDPAVGSASDSFGFQKRFGDRLESEGFGSVLNHDSWRLICDDELDLRPRGVNSKYAVAGIERD</sequence>